<reference evidence="3" key="1">
    <citation type="submission" date="2018-06" db="EMBL/GenBank/DDBJ databases">
        <authorList>
            <person name="Zhirakovskaya E."/>
        </authorList>
    </citation>
    <scope>NUCLEOTIDE SEQUENCE</scope>
</reference>
<dbReference type="Pfam" id="PF01168">
    <property type="entry name" value="Ala_racemase_N"/>
    <property type="match status" value="1"/>
</dbReference>
<evidence type="ECO:0000256" key="1">
    <source>
        <dbReference type="ARBA" id="ARBA00022898"/>
    </source>
</evidence>
<dbReference type="Gene3D" id="3.20.20.10">
    <property type="entry name" value="Alanine racemase"/>
    <property type="match status" value="1"/>
</dbReference>
<dbReference type="NCBIfam" id="TIGR00044">
    <property type="entry name" value="YggS family pyridoxal phosphate-dependent enzyme"/>
    <property type="match status" value="1"/>
</dbReference>
<dbReference type="PANTHER" id="PTHR10146:SF14">
    <property type="entry name" value="PYRIDOXAL PHOSPHATE HOMEOSTASIS PROTEIN"/>
    <property type="match status" value="1"/>
</dbReference>
<feature type="domain" description="Alanine racemase N-terminal" evidence="2">
    <location>
        <begin position="13"/>
        <end position="217"/>
    </location>
</feature>
<dbReference type="SUPFAM" id="SSF51419">
    <property type="entry name" value="PLP-binding barrel"/>
    <property type="match status" value="1"/>
</dbReference>
<proteinExistence type="inferred from homology"/>
<dbReference type="InterPro" id="IPR001608">
    <property type="entry name" value="Ala_racemase_N"/>
</dbReference>
<dbReference type="PIRSF" id="PIRSF004848">
    <property type="entry name" value="YBL036c_PLPDEIII"/>
    <property type="match status" value="1"/>
</dbReference>
<keyword evidence="1" id="KW-0663">Pyridoxal phosphate</keyword>
<dbReference type="EMBL" id="UOFW01000169">
    <property type="protein sequence ID" value="VAX06612.1"/>
    <property type="molecule type" value="Genomic_DNA"/>
</dbReference>
<dbReference type="CDD" id="cd00635">
    <property type="entry name" value="PLPDE_III_YBL036c_like"/>
    <property type="match status" value="1"/>
</dbReference>
<sequence length="221" mass="24514">MTSKLKTVLFNIHNAAKTARRTAKDITLVAVSKTQSSDAITPILDQGQRVFGENKIQEAAEKWPRLREKYTDVELHLIGPLQSNKVRQAIHLFDVIETVDRIKLARAIARISAQENKSVPCYIQINVGRENQKSGVDPDEADDFITLCRDELKLPVQGLMCIPPAEKDPKPYFILLKQIAARNTLKKISMGMSGDYQAAIACGATSVRVGTAIFGAREPEE</sequence>
<evidence type="ECO:0000259" key="2">
    <source>
        <dbReference type="Pfam" id="PF01168"/>
    </source>
</evidence>
<name>A0A3B1AS91_9ZZZZ</name>
<dbReference type="AlphaFoldDB" id="A0A3B1AS91"/>
<protein>
    <submittedName>
        <fullName evidence="3">UPF0001 protein YggS</fullName>
    </submittedName>
</protein>
<evidence type="ECO:0000313" key="3">
    <source>
        <dbReference type="EMBL" id="VAX06612.1"/>
    </source>
</evidence>
<gene>
    <name evidence="3" type="ORF">MNBD_ALPHA03-1964</name>
</gene>
<dbReference type="PANTHER" id="PTHR10146">
    <property type="entry name" value="PROLINE SYNTHETASE CO-TRANSCRIBED BACTERIAL HOMOLOG PROTEIN"/>
    <property type="match status" value="1"/>
</dbReference>
<dbReference type="InterPro" id="IPR029066">
    <property type="entry name" value="PLP-binding_barrel"/>
</dbReference>
<dbReference type="GO" id="GO:0030170">
    <property type="term" value="F:pyridoxal phosphate binding"/>
    <property type="evidence" value="ECO:0007669"/>
    <property type="project" value="InterPro"/>
</dbReference>
<dbReference type="HAMAP" id="MF_02087">
    <property type="entry name" value="PLP_homeostasis"/>
    <property type="match status" value="1"/>
</dbReference>
<organism evidence="3">
    <name type="scientific">hydrothermal vent metagenome</name>
    <dbReference type="NCBI Taxonomy" id="652676"/>
    <lineage>
        <taxon>unclassified sequences</taxon>
        <taxon>metagenomes</taxon>
        <taxon>ecological metagenomes</taxon>
    </lineage>
</organism>
<dbReference type="FunFam" id="3.20.20.10:FF:000018">
    <property type="entry name" value="Pyridoxal phosphate homeostasis protein"/>
    <property type="match status" value="1"/>
</dbReference>
<accession>A0A3B1AS91</accession>
<dbReference type="InterPro" id="IPR011078">
    <property type="entry name" value="PyrdxlP_homeostasis"/>
</dbReference>